<feature type="region of interest" description="Disordered" evidence="5">
    <location>
        <begin position="97"/>
        <end position="165"/>
    </location>
</feature>
<comment type="similarity">
    <text evidence="1">Belongs to the UPF0545 family.</text>
</comment>
<dbReference type="EMBL" id="VIIS01000246">
    <property type="protein sequence ID" value="KAF0311314.1"/>
    <property type="molecule type" value="Genomic_DNA"/>
</dbReference>
<evidence type="ECO:0000313" key="7">
    <source>
        <dbReference type="Proteomes" id="UP000440578"/>
    </source>
</evidence>
<feature type="compositionally biased region" description="Basic and acidic residues" evidence="5">
    <location>
        <begin position="118"/>
        <end position="144"/>
    </location>
</feature>
<comment type="caution">
    <text evidence="6">The sequence shown here is derived from an EMBL/GenBank/DDBJ whole genome shotgun (WGS) entry which is preliminary data.</text>
</comment>
<evidence type="ECO:0000256" key="5">
    <source>
        <dbReference type="SAM" id="MobiDB-lite"/>
    </source>
</evidence>
<evidence type="ECO:0000256" key="2">
    <source>
        <dbReference type="ARBA" id="ARBA00043942"/>
    </source>
</evidence>
<evidence type="ECO:0000256" key="3">
    <source>
        <dbReference type="ARBA" id="ARBA00044072"/>
    </source>
</evidence>
<dbReference type="Pfam" id="PF11326">
    <property type="entry name" value="PANTS-like"/>
    <property type="match status" value="1"/>
</dbReference>
<reference evidence="6 7" key="1">
    <citation type="submission" date="2019-07" db="EMBL/GenBank/DDBJ databases">
        <title>Draft genome assembly of a fouling barnacle, Amphibalanus amphitrite (Darwin, 1854): The first reference genome for Thecostraca.</title>
        <authorList>
            <person name="Kim W."/>
        </authorList>
    </citation>
    <scope>NUCLEOTIDE SEQUENCE [LARGE SCALE GENOMIC DNA]</scope>
    <source>
        <strain evidence="6">SNU_AA5</strain>
        <tissue evidence="6">Soma without cirri and trophi</tissue>
    </source>
</reference>
<dbReference type="PANTHER" id="PTHR28052">
    <property type="entry name" value="UPF0545 PROTEIN C22ORF39"/>
    <property type="match status" value="1"/>
</dbReference>
<evidence type="ECO:0000256" key="1">
    <source>
        <dbReference type="ARBA" id="ARBA00006412"/>
    </source>
</evidence>
<name>A0A6A4X5L7_AMPAM</name>
<comment type="subcellular location">
    <subcellularLocation>
        <location evidence="2">Synaptic cleft</location>
    </subcellularLocation>
</comment>
<dbReference type="PANTHER" id="PTHR28052:SF1">
    <property type="entry name" value="UPF0545 PROTEIN C22ORF39"/>
    <property type="match status" value="1"/>
</dbReference>
<dbReference type="GO" id="GO:0043083">
    <property type="term" value="C:synaptic cleft"/>
    <property type="evidence" value="ECO:0007669"/>
    <property type="project" value="UniProtKB-SubCell"/>
</dbReference>
<proteinExistence type="inferred from homology"/>
<evidence type="ECO:0000256" key="4">
    <source>
        <dbReference type="ARBA" id="ARBA00044235"/>
    </source>
</evidence>
<evidence type="ECO:0000313" key="6">
    <source>
        <dbReference type="EMBL" id="KAF0311314.1"/>
    </source>
</evidence>
<keyword evidence="7" id="KW-1185">Reference proteome</keyword>
<dbReference type="Proteomes" id="UP000440578">
    <property type="component" value="Unassembled WGS sequence"/>
</dbReference>
<accession>A0A6A4X5L7</accession>
<sequence length="165" mass="19005">MATETDIATEVSHFESLPAEAWLVRSCEQFEAELKECRRPKGRFHQYFIHGELADCSQWREDVANCYRWRRKADPEAMAALVESERARRDARLAAHRANTVWESRPAPPDGWNGPLPEHLERKRQDSFLHRMQTEDAAREREGSDGATAPPQPPETPQRAQCVVQ</sequence>
<dbReference type="InterPro" id="IPR021475">
    <property type="entry name" value="Pants/Emi1-like"/>
</dbReference>
<organism evidence="6 7">
    <name type="scientific">Amphibalanus amphitrite</name>
    <name type="common">Striped barnacle</name>
    <name type="synonym">Balanus amphitrite</name>
    <dbReference type="NCBI Taxonomy" id="1232801"/>
    <lineage>
        <taxon>Eukaryota</taxon>
        <taxon>Metazoa</taxon>
        <taxon>Ecdysozoa</taxon>
        <taxon>Arthropoda</taxon>
        <taxon>Crustacea</taxon>
        <taxon>Multicrustacea</taxon>
        <taxon>Cirripedia</taxon>
        <taxon>Thoracica</taxon>
        <taxon>Thoracicalcarea</taxon>
        <taxon>Balanomorpha</taxon>
        <taxon>Balanoidea</taxon>
        <taxon>Balanidae</taxon>
        <taxon>Amphibalaninae</taxon>
        <taxon>Amphibalanus</taxon>
    </lineage>
</organism>
<dbReference type="OrthoDB" id="5946508at2759"/>
<dbReference type="AlphaFoldDB" id="A0A6A4X5L7"/>
<protein>
    <recommendedName>
        <fullName evidence="3">Synaptic plasticity regulator PANTS</fullName>
    </recommendedName>
    <alternativeName>
        <fullName evidence="4">Plasticity-associated neural transcript short</fullName>
    </alternativeName>
</protein>
<gene>
    <name evidence="6" type="primary">CV039</name>
    <name evidence="6" type="ORF">FJT64_017870</name>
</gene>